<comment type="caution">
    <text evidence="5">The sequence shown here is derived from an EMBL/GenBank/DDBJ whole genome shotgun (WGS) entry which is preliminary data.</text>
</comment>
<evidence type="ECO:0000259" key="4">
    <source>
        <dbReference type="Pfam" id="PF02275"/>
    </source>
</evidence>
<sequence length="360" mass="39754">MKRIIVLMVAVAAMAAIPYEGDACTGIALTAKDGSRIVARTTEWGGSVLNSSYVIAPRGHQHISFTPTGADGMSFQARYGYVGICTDQPQFVVEGMNETGLSAGLFFFPGYGRYVEYDPANKSNTLSDMQFVSWVLASFSSIDEMKEAFEKIDLVSLDSRIGTVHWRISEPSGRMVVLECIDGRPVFYENRLGVLTNSPDFDWQMKNLNNYVNLYTGNVQPQKLNDEVTLKQFGAGAGFLGIPGDATPPSRFVRAALYQSATPQAGTGAETVMQCFQILESFNIPIGLEHKKSDIPEGLPSATQWTVASDQSALKFYYRTAWNATIRCIDMASVNFSKVKFQTHPLDEVKEQPVEMIRVR</sequence>
<dbReference type="CDD" id="cd00542">
    <property type="entry name" value="Ntn_PVA"/>
    <property type="match status" value="1"/>
</dbReference>
<dbReference type="InterPro" id="IPR029055">
    <property type="entry name" value="Ntn_hydrolases_N"/>
</dbReference>
<dbReference type="SUPFAM" id="SSF56235">
    <property type="entry name" value="N-terminal nucleophile aminohydrolases (Ntn hydrolases)"/>
    <property type="match status" value="1"/>
</dbReference>
<dbReference type="InterPro" id="IPR029132">
    <property type="entry name" value="CBAH/NAAA_C"/>
</dbReference>
<dbReference type="InterPro" id="IPR052193">
    <property type="entry name" value="Peptidase_C59"/>
</dbReference>
<comment type="similarity">
    <text evidence="1">Belongs to the peptidase C59 family.</text>
</comment>
<evidence type="ECO:0000256" key="2">
    <source>
        <dbReference type="ARBA" id="ARBA00022801"/>
    </source>
</evidence>
<protein>
    <submittedName>
        <fullName evidence="5">Choloylglycine hydrolase family protein</fullName>
    </submittedName>
</protein>
<feature type="chain" id="PRO_5038518072" evidence="3">
    <location>
        <begin position="16"/>
        <end position="360"/>
    </location>
</feature>
<keyword evidence="2 5" id="KW-0378">Hydrolase</keyword>
<evidence type="ECO:0000313" key="6">
    <source>
        <dbReference type="Proteomes" id="UP000823661"/>
    </source>
</evidence>
<dbReference type="AlphaFoldDB" id="A0A9D9HI68"/>
<dbReference type="PANTHER" id="PTHR35527">
    <property type="entry name" value="CHOLOYLGLYCINE HYDROLASE"/>
    <property type="match status" value="1"/>
</dbReference>
<keyword evidence="3" id="KW-0732">Signal</keyword>
<proteinExistence type="inferred from homology"/>
<dbReference type="Gene3D" id="3.60.60.10">
    <property type="entry name" value="Penicillin V Acylase, Chain A"/>
    <property type="match status" value="1"/>
</dbReference>
<gene>
    <name evidence="5" type="ORF">IAC06_02275</name>
</gene>
<name>A0A9D9HI68_9BACT</name>
<reference evidence="5" key="1">
    <citation type="submission" date="2020-10" db="EMBL/GenBank/DDBJ databases">
        <authorList>
            <person name="Gilroy R."/>
        </authorList>
    </citation>
    <scope>NUCLEOTIDE SEQUENCE</scope>
    <source>
        <strain evidence="5">B1-20833</strain>
    </source>
</reference>
<evidence type="ECO:0000313" key="5">
    <source>
        <dbReference type="EMBL" id="MBO8451698.1"/>
    </source>
</evidence>
<feature type="domain" description="Choloylglycine hydrolase/NAAA C-terminal" evidence="4">
    <location>
        <begin position="24"/>
        <end position="336"/>
    </location>
</feature>
<evidence type="ECO:0000256" key="3">
    <source>
        <dbReference type="SAM" id="SignalP"/>
    </source>
</evidence>
<dbReference type="EMBL" id="JADIMI010000019">
    <property type="protein sequence ID" value="MBO8451698.1"/>
    <property type="molecule type" value="Genomic_DNA"/>
</dbReference>
<dbReference type="Pfam" id="PF02275">
    <property type="entry name" value="CBAH"/>
    <property type="match status" value="1"/>
</dbReference>
<evidence type="ECO:0000256" key="1">
    <source>
        <dbReference type="ARBA" id="ARBA00006625"/>
    </source>
</evidence>
<accession>A0A9D9HI68</accession>
<organism evidence="5 6">
    <name type="scientific">Candidatus Cryptobacteroides intestinavium</name>
    <dbReference type="NCBI Taxonomy" id="2840766"/>
    <lineage>
        <taxon>Bacteria</taxon>
        <taxon>Pseudomonadati</taxon>
        <taxon>Bacteroidota</taxon>
        <taxon>Bacteroidia</taxon>
        <taxon>Bacteroidales</taxon>
        <taxon>Candidatus Cryptobacteroides</taxon>
    </lineage>
</organism>
<dbReference type="PANTHER" id="PTHR35527:SF2">
    <property type="entry name" value="HYDROLASE"/>
    <property type="match status" value="1"/>
</dbReference>
<feature type="signal peptide" evidence="3">
    <location>
        <begin position="1"/>
        <end position="15"/>
    </location>
</feature>
<dbReference type="Proteomes" id="UP000823661">
    <property type="component" value="Unassembled WGS sequence"/>
</dbReference>
<reference evidence="5" key="2">
    <citation type="journal article" date="2021" name="PeerJ">
        <title>Extensive microbial diversity within the chicken gut microbiome revealed by metagenomics and culture.</title>
        <authorList>
            <person name="Gilroy R."/>
            <person name="Ravi A."/>
            <person name="Getino M."/>
            <person name="Pursley I."/>
            <person name="Horton D.L."/>
            <person name="Alikhan N.F."/>
            <person name="Baker D."/>
            <person name="Gharbi K."/>
            <person name="Hall N."/>
            <person name="Watson M."/>
            <person name="Adriaenssens E.M."/>
            <person name="Foster-Nyarko E."/>
            <person name="Jarju S."/>
            <person name="Secka A."/>
            <person name="Antonio M."/>
            <person name="Oren A."/>
            <person name="Chaudhuri R.R."/>
            <person name="La Ragione R."/>
            <person name="Hildebrand F."/>
            <person name="Pallen M.J."/>
        </authorList>
    </citation>
    <scope>NUCLEOTIDE SEQUENCE</scope>
    <source>
        <strain evidence="5">B1-20833</strain>
    </source>
</reference>
<dbReference type="GO" id="GO:0016787">
    <property type="term" value="F:hydrolase activity"/>
    <property type="evidence" value="ECO:0007669"/>
    <property type="project" value="UniProtKB-KW"/>
</dbReference>